<dbReference type="SUPFAM" id="SSF158472">
    <property type="entry name" value="HAMP domain-like"/>
    <property type="match status" value="1"/>
</dbReference>
<dbReference type="Gene3D" id="6.10.340.10">
    <property type="match status" value="1"/>
</dbReference>
<dbReference type="GO" id="GO:0000155">
    <property type="term" value="F:phosphorelay sensor kinase activity"/>
    <property type="evidence" value="ECO:0007669"/>
    <property type="project" value="InterPro"/>
</dbReference>
<dbReference type="GO" id="GO:0005886">
    <property type="term" value="C:plasma membrane"/>
    <property type="evidence" value="ECO:0007669"/>
    <property type="project" value="UniProtKB-SubCell"/>
</dbReference>
<protein>
    <submittedName>
        <fullName evidence="9">Two-component system sensor histidine kinase YesM</fullName>
    </submittedName>
</protein>
<evidence type="ECO:0000259" key="8">
    <source>
        <dbReference type="PROSITE" id="PS50885"/>
    </source>
</evidence>
<dbReference type="InterPro" id="IPR050640">
    <property type="entry name" value="Bact_2-comp_sensor_kinase"/>
</dbReference>
<dbReference type="InterPro" id="IPR003660">
    <property type="entry name" value="HAMP_dom"/>
</dbReference>
<name>A0A3D9QUH7_9BACL</name>
<evidence type="ECO:0000256" key="7">
    <source>
        <dbReference type="SAM" id="Phobius"/>
    </source>
</evidence>
<dbReference type="Proteomes" id="UP000256304">
    <property type="component" value="Unassembled WGS sequence"/>
</dbReference>
<dbReference type="RefSeq" id="WP_116191804.1">
    <property type="nucleotide sequence ID" value="NZ_QTTN01000041.1"/>
</dbReference>
<gene>
    <name evidence="9" type="ORF">A8990_1419</name>
</gene>
<organism evidence="9 10">
    <name type="scientific">Paenibacillus taihuensis</name>
    <dbReference type="NCBI Taxonomy" id="1156355"/>
    <lineage>
        <taxon>Bacteria</taxon>
        <taxon>Bacillati</taxon>
        <taxon>Bacillota</taxon>
        <taxon>Bacilli</taxon>
        <taxon>Bacillales</taxon>
        <taxon>Paenibacillaceae</taxon>
        <taxon>Paenibacillus</taxon>
    </lineage>
</organism>
<dbReference type="Pfam" id="PF00672">
    <property type="entry name" value="HAMP"/>
    <property type="match status" value="1"/>
</dbReference>
<dbReference type="PANTHER" id="PTHR34220">
    <property type="entry name" value="SENSOR HISTIDINE KINASE YPDA"/>
    <property type="match status" value="1"/>
</dbReference>
<keyword evidence="4" id="KW-0808">Transferase</keyword>
<reference evidence="9 10" key="1">
    <citation type="submission" date="2018-08" db="EMBL/GenBank/DDBJ databases">
        <title>Genomic Encyclopedia of Type Strains, Phase III (KMG-III): the genomes of soil and plant-associated and newly described type strains.</title>
        <authorList>
            <person name="Whitman W."/>
        </authorList>
    </citation>
    <scope>NUCLEOTIDE SEQUENCE [LARGE SCALE GENOMIC DNA]</scope>
    <source>
        <strain evidence="9 10">CGMCC 1.10966</strain>
    </source>
</reference>
<evidence type="ECO:0000256" key="6">
    <source>
        <dbReference type="ARBA" id="ARBA00023136"/>
    </source>
</evidence>
<feature type="transmembrane region" description="Helical" evidence="7">
    <location>
        <begin position="12"/>
        <end position="30"/>
    </location>
</feature>
<keyword evidence="5 9" id="KW-0418">Kinase</keyword>
<evidence type="ECO:0000313" key="9">
    <source>
        <dbReference type="EMBL" id="REE67649.1"/>
    </source>
</evidence>
<keyword evidence="6 7" id="KW-0472">Membrane</keyword>
<dbReference type="InterPro" id="IPR010559">
    <property type="entry name" value="Sig_transdc_His_kin_internal"/>
</dbReference>
<dbReference type="InterPro" id="IPR003594">
    <property type="entry name" value="HATPase_dom"/>
</dbReference>
<dbReference type="SUPFAM" id="SSF55874">
    <property type="entry name" value="ATPase domain of HSP90 chaperone/DNA topoisomerase II/histidine kinase"/>
    <property type="match status" value="1"/>
</dbReference>
<dbReference type="Pfam" id="PF06580">
    <property type="entry name" value="His_kinase"/>
    <property type="match status" value="1"/>
</dbReference>
<sequence>MPKFNTLSTRFILLFCAITVPLLSILYLAGNFTKGVVLTQVANSYQNLVSSSLNMIDRSLDDIAINMMDIVNHDDNFQKFGQPGLTDSEYYFAQIGLIQRNSMYQSYYHTVDMFFVYSKPSDMLVSTNMAGATPWYYEPARAWVTEMFHHPEQLKTVMYKWNLVRIKDQNFLFRLVSDDLTNNAYIGALINVNSLKMPLGNLNLRKGGDLLFLGNDGIILSNPSSALGKLNGLPPEELSEDHSFSFTNDKTKYLVVTKHSKNSPMSTAVVIPNSELLQGLSGFQTITKWMPLVVFAILLLYGFIFRSMIFKPILQLLGAIRRIKEGKMEARLPDSNIAEFAIINHTFNGMVEEITDLKIGVYEERLRAQKAEMKQLQTQINPHFFLNALNIVFQLADLKRVELVKKMVRHLVQYFRFMIRLNKETITLEQEMEHIRHYLEIQKMRYQDDFEFEMVLQDDLKEACLPSLFVQPFVENAMVHGLSLKEAPFRLTIKARRDEAQQDRMVIDLFDNGKGMAPEKLAQLNADDYLPDSDEEGHIGIWNVKKRLAMRYGDKATLIFRHHEPSGTAIRLTLPIEYA</sequence>
<comment type="caution">
    <text evidence="9">The sequence shown here is derived from an EMBL/GenBank/DDBJ whole genome shotgun (WGS) entry which is preliminary data.</text>
</comment>
<keyword evidence="7" id="KW-0812">Transmembrane</keyword>
<keyword evidence="7" id="KW-1133">Transmembrane helix</keyword>
<keyword evidence="3" id="KW-0597">Phosphoprotein</keyword>
<accession>A0A3D9QUH7</accession>
<evidence type="ECO:0000256" key="2">
    <source>
        <dbReference type="ARBA" id="ARBA00022475"/>
    </source>
</evidence>
<dbReference type="AlphaFoldDB" id="A0A3D9QUH7"/>
<dbReference type="PROSITE" id="PS50885">
    <property type="entry name" value="HAMP"/>
    <property type="match status" value="1"/>
</dbReference>
<keyword evidence="10" id="KW-1185">Reference proteome</keyword>
<proteinExistence type="predicted"/>
<feature type="transmembrane region" description="Helical" evidence="7">
    <location>
        <begin position="289"/>
        <end position="314"/>
    </location>
</feature>
<dbReference type="SMART" id="SM00304">
    <property type="entry name" value="HAMP"/>
    <property type="match status" value="1"/>
</dbReference>
<evidence type="ECO:0000256" key="5">
    <source>
        <dbReference type="ARBA" id="ARBA00022777"/>
    </source>
</evidence>
<dbReference type="EMBL" id="QTTN01000041">
    <property type="protein sequence ID" value="REE67649.1"/>
    <property type="molecule type" value="Genomic_DNA"/>
</dbReference>
<keyword evidence="2" id="KW-1003">Cell membrane</keyword>
<evidence type="ECO:0000313" key="10">
    <source>
        <dbReference type="Proteomes" id="UP000256304"/>
    </source>
</evidence>
<dbReference type="Gene3D" id="3.30.565.10">
    <property type="entry name" value="Histidine kinase-like ATPase, C-terminal domain"/>
    <property type="match status" value="1"/>
</dbReference>
<dbReference type="PANTHER" id="PTHR34220:SF7">
    <property type="entry name" value="SENSOR HISTIDINE KINASE YPDA"/>
    <property type="match status" value="1"/>
</dbReference>
<evidence type="ECO:0000256" key="4">
    <source>
        <dbReference type="ARBA" id="ARBA00022679"/>
    </source>
</evidence>
<evidence type="ECO:0000256" key="1">
    <source>
        <dbReference type="ARBA" id="ARBA00004651"/>
    </source>
</evidence>
<dbReference type="CDD" id="cd06225">
    <property type="entry name" value="HAMP"/>
    <property type="match status" value="1"/>
</dbReference>
<dbReference type="Pfam" id="PF02518">
    <property type="entry name" value="HATPase_c"/>
    <property type="match status" value="1"/>
</dbReference>
<dbReference type="OrthoDB" id="759642at2"/>
<dbReference type="InterPro" id="IPR036890">
    <property type="entry name" value="HATPase_C_sf"/>
</dbReference>
<comment type="subcellular location">
    <subcellularLocation>
        <location evidence="1">Cell membrane</location>
        <topology evidence="1">Multi-pass membrane protein</topology>
    </subcellularLocation>
</comment>
<evidence type="ECO:0000256" key="3">
    <source>
        <dbReference type="ARBA" id="ARBA00022553"/>
    </source>
</evidence>
<feature type="domain" description="HAMP" evidence="8">
    <location>
        <begin position="307"/>
        <end position="359"/>
    </location>
</feature>